<dbReference type="Gene3D" id="3.30.70.1120">
    <property type="entry name" value="TT1725-like"/>
    <property type="match status" value="1"/>
</dbReference>
<dbReference type="EMBL" id="WJBD01000009">
    <property type="protein sequence ID" value="MBC3888395.1"/>
    <property type="molecule type" value="Genomic_DNA"/>
</dbReference>
<reference evidence="1" key="1">
    <citation type="submission" date="2019-10" db="EMBL/GenBank/DDBJ databases">
        <authorList>
            <person name="Ross D.E."/>
            <person name="Gulliver D."/>
        </authorList>
    </citation>
    <scope>NUCLEOTIDE SEQUENCE</scope>
    <source>
        <strain evidence="1">DER-2019</strain>
    </source>
</reference>
<comment type="caution">
    <text evidence="1">The sequence shown here is derived from an EMBL/GenBank/DDBJ whole genome shotgun (WGS) entry which is preliminary data.</text>
</comment>
<keyword evidence="2" id="KW-1185">Reference proteome</keyword>
<sequence>MIVGTAKITIYAPWVHSLKEKRMIVKSICAKVRNKFNVSIAEVEDQNIHQRVVLGLACIVNEVDVADSMIDHVLNFIERNTAGEIIDIERELR</sequence>
<dbReference type="Pfam" id="PF04456">
    <property type="entry name" value="DUF503"/>
    <property type="match status" value="1"/>
</dbReference>
<name>A0A923KWF5_9FIRM</name>
<organism evidence="1 2">
    <name type="scientific">Acetobacterium paludosum</name>
    <dbReference type="NCBI Taxonomy" id="52693"/>
    <lineage>
        <taxon>Bacteria</taxon>
        <taxon>Bacillati</taxon>
        <taxon>Bacillota</taxon>
        <taxon>Clostridia</taxon>
        <taxon>Eubacteriales</taxon>
        <taxon>Eubacteriaceae</taxon>
        <taxon>Acetobacterium</taxon>
    </lineage>
</organism>
<dbReference type="InterPro" id="IPR036746">
    <property type="entry name" value="TT1725-like_sf"/>
</dbReference>
<dbReference type="Proteomes" id="UP000616595">
    <property type="component" value="Unassembled WGS sequence"/>
</dbReference>
<evidence type="ECO:0000313" key="1">
    <source>
        <dbReference type="EMBL" id="MBC3888395.1"/>
    </source>
</evidence>
<protein>
    <submittedName>
        <fullName evidence="1">DUF503 family protein</fullName>
    </submittedName>
</protein>
<dbReference type="SUPFAM" id="SSF103007">
    <property type="entry name" value="Hypothetical protein TT1725"/>
    <property type="match status" value="1"/>
</dbReference>
<gene>
    <name evidence="1" type="ORF">GH810_08740</name>
</gene>
<accession>A0A923KWF5</accession>
<dbReference type="RefSeq" id="WP_148567860.1">
    <property type="nucleotide sequence ID" value="NZ_RXYA01000013.1"/>
</dbReference>
<dbReference type="OrthoDB" id="9809023at2"/>
<evidence type="ECO:0000313" key="2">
    <source>
        <dbReference type="Proteomes" id="UP000616595"/>
    </source>
</evidence>
<dbReference type="PANTHER" id="PTHR36441">
    <property type="entry name" value="HYPOTHETICAL CYTOSOLIC PROTEIN"/>
    <property type="match status" value="1"/>
</dbReference>
<dbReference type="AlphaFoldDB" id="A0A923KWF5"/>
<dbReference type="PANTHER" id="PTHR36441:SF1">
    <property type="entry name" value="DUF503 DOMAIN-CONTAINING PROTEIN"/>
    <property type="match status" value="1"/>
</dbReference>
<proteinExistence type="predicted"/>
<dbReference type="InterPro" id="IPR007546">
    <property type="entry name" value="DUF503"/>
</dbReference>
<reference evidence="1" key="2">
    <citation type="submission" date="2020-10" db="EMBL/GenBank/DDBJ databases">
        <title>Comparative genomics of the Acetobacterium genus.</title>
        <authorList>
            <person name="Marshall C."/>
            <person name="May H."/>
            <person name="Norman S."/>
        </authorList>
    </citation>
    <scope>NUCLEOTIDE SEQUENCE</scope>
    <source>
        <strain evidence="1">DER-2019</strain>
    </source>
</reference>